<dbReference type="PANTHER" id="PTHR31264:SF3">
    <property type="entry name" value="OS07G0554100 PROTEIN"/>
    <property type="match status" value="1"/>
</dbReference>
<comment type="caution">
    <text evidence="3">The sequence shown here is derived from an EMBL/GenBank/DDBJ whole genome shotgun (WGS) entry which is preliminary data.</text>
</comment>
<reference evidence="3 4" key="1">
    <citation type="journal article" date="2019" name="Sci. Rep.">
        <title>A high-quality genome of Eragrostis curvula grass provides insights into Poaceae evolution and supports new strategies to enhance forage quality.</title>
        <authorList>
            <person name="Carballo J."/>
            <person name="Santos B.A.C.M."/>
            <person name="Zappacosta D."/>
            <person name="Garbus I."/>
            <person name="Selva J.P."/>
            <person name="Gallo C.A."/>
            <person name="Diaz A."/>
            <person name="Albertini E."/>
            <person name="Caccamo M."/>
            <person name="Echenique V."/>
        </authorList>
    </citation>
    <scope>NUCLEOTIDE SEQUENCE [LARGE SCALE GENOMIC DNA]</scope>
    <source>
        <strain evidence="4">cv. Victoria</strain>
        <tissue evidence="3">Leaf</tissue>
    </source>
</reference>
<dbReference type="InterPro" id="IPR056594">
    <property type="entry name" value="AT5G49610-like_b-prop"/>
</dbReference>
<feature type="compositionally biased region" description="Low complexity" evidence="1">
    <location>
        <begin position="13"/>
        <end position="33"/>
    </location>
</feature>
<sequence length="388" mass="43583">LSASPTHNPRPSPTTSWRRSSSGSRAPPTSPAPSAACVAFRRLITNHIFLLRYRSHHPPLLLGFLDLDVDKGFHAVEAPHPNAPAARAMANVSFDYLPPPSLKDWYICHVRDGLVLLGFSESVDGSVVSMGLAVCDPSSLSRRCLLLPPVPDDQEGQELQDFEAGFAPCEQEEDDEKLFRVISTMYYNEKIVVLVFDSASGSWTIGTSASWGPLSLSDELIGYPWEFLMCPCYAYGCFYCKIEEQNKLLKFDINRMEFSTIDLPPGHEERDVFVVEAGEGRLGMFSHDPDAKFLNCYNLIPNNKDQRGNEWQMRDVVPFPVDNVWISDAKQGCVFLQGDSKVQDSEGTTVYSLDIKTLKFNMVAQMSCHFHGRPYFCFPPSMYVTRRI</sequence>
<dbReference type="EMBL" id="RWGY01000007">
    <property type="protein sequence ID" value="TVU38571.1"/>
    <property type="molecule type" value="Genomic_DNA"/>
</dbReference>
<dbReference type="PANTHER" id="PTHR31264">
    <property type="entry name" value="OS07G0554500 PROTEIN-RELATED"/>
    <property type="match status" value="1"/>
</dbReference>
<accession>A0A5J9VSM7</accession>
<evidence type="ECO:0000256" key="1">
    <source>
        <dbReference type="SAM" id="MobiDB-lite"/>
    </source>
</evidence>
<evidence type="ECO:0000259" key="2">
    <source>
        <dbReference type="Pfam" id="PF23635"/>
    </source>
</evidence>
<dbReference type="AlphaFoldDB" id="A0A5J9VSM7"/>
<organism evidence="3 4">
    <name type="scientific">Eragrostis curvula</name>
    <name type="common">weeping love grass</name>
    <dbReference type="NCBI Taxonomy" id="38414"/>
    <lineage>
        <taxon>Eukaryota</taxon>
        <taxon>Viridiplantae</taxon>
        <taxon>Streptophyta</taxon>
        <taxon>Embryophyta</taxon>
        <taxon>Tracheophyta</taxon>
        <taxon>Spermatophyta</taxon>
        <taxon>Magnoliopsida</taxon>
        <taxon>Liliopsida</taxon>
        <taxon>Poales</taxon>
        <taxon>Poaceae</taxon>
        <taxon>PACMAD clade</taxon>
        <taxon>Chloridoideae</taxon>
        <taxon>Eragrostideae</taxon>
        <taxon>Eragrostidinae</taxon>
        <taxon>Eragrostis</taxon>
    </lineage>
</organism>
<evidence type="ECO:0000313" key="3">
    <source>
        <dbReference type="EMBL" id="TVU38571.1"/>
    </source>
</evidence>
<dbReference type="Proteomes" id="UP000324897">
    <property type="component" value="Chromosome 4"/>
</dbReference>
<feature type="non-terminal residue" evidence="3">
    <location>
        <position position="1"/>
    </location>
</feature>
<gene>
    <name evidence="3" type="ORF">EJB05_11951</name>
</gene>
<keyword evidence="4" id="KW-1185">Reference proteome</keyword>
<name>A0A5J9VSM7_9POAL</name>
<dbReference type="Pfam" id="PF23635">
    <property type="entry name" value="Beta-prop_AT5G49610-like"/>
    <property type="match status" value="1"/>
</dbReference>
<dbReference type="OrthoDB" id="685304at2759"/>
<evidence type="ECO:0000313" key="4">
    <source>
        <dbReference type="Proteomes" id="UP000324897"/>
    </source>
</evidence>
<feature type="domain" description="F-box protein AT5G49610-like beta-propeller" evidence="2">
    <location>
        <begin position="107"/>
        <end position="270"/>
    </location>
</feature>
<feature type="region of interest" description="Disordered" evidence="1">
    <location>
        <begin position="1"/>
        <end position="33"/>
    </location>
</feature>
<protein>
    <recommendedName>
        <fullName evidence="2">F-box protein AT5G49610-like beta-propeller domain-containing protein</fullName>
    </recommendedName>
</protein>
<proteinExistence type="predicted"/>